<proteinExistence type="inferred from homology"/>
<organism evidence="2 3">
    <name type="scientific">Parahalioglobus pacificus</name>
    <dbReference type="NCBI Taxonomy" id="930806"/>
    <lineage>
        <taxon>Bacteria</taxon>
        <taxon>Pseudomonadati</taxon>
        <taxon>Pseudomonadota</taxon>
        <taxon>Gammaproteobacteria</taxon>
        <taxon>Cellvibrionales</taxon>
        <taxon>Halieaceae</taxon>
        <taxon>Parahalioglobus</taxon>
    </lineage>
</organism>
<feature type="transmembrane region" description="Helical" evidence="1">
    <location>
        <begin position="12"/>
        <end position="33"/>
    </location>
</feature>
<dbReference type="PANTHER" id="PTHR34300">
    <property type="entry name" value="QUEUOSINE PRECURSOR TRANSPORTER-RELATED"/>
    <property type="match status" value="1"/>
</dbReference>
<dbReference type="Pfam" id="PF02592">
    <property type="entry name" value="Vut_1"/>
    <property type="match status" value="1"/>
</dbReference>
<keyword evidence="1" id="KW-1003">Cell membrane</keyword>
<dbReference type="HAMAP" id="MF_02088">
    <property type="entry name" value="Q_prec_transport"/>
    <property type="match status" value="1"/>
</dbReference>
<keyword evidence="1" id="KW-0812">Transmembrane</keyword>
<reference evidence="2" key="1">
    <citation type="journal article" date="2014" name="Int. J. Syst. Evol. Microbiol.">
        <title>Complete genome sequence of Corynebacterium casei LMG S-19264T (=DSM 44701T), isolated from a smear-ripened cheese.</title>
        <authorList>
            <consortium name="US DOE Joint Genome Institute (JGI-PGF)"/>
            <person name="Walter F."/>
            <person name="Albersmeier A."/>
            <person name="Kalinowski J."/>
            <person name="Ruckert C."/>
        </authorList>
    </citation>
    <scope>NUCLEOTIDE SEQUENCE</scope>
    <source>
        <strain evidence="2">KCTC 23430</strain>
    </source>
</reference>
<name>A0A918XI26_9GAMM</name>
<evidence type="ECO:0000256" key="1">
    <source>
        <dbReference type="HAMAP-Rule" id="MF_02088"/>
    </source>
</evidence>
<keyword evidence="1" id="KW-0997">Cell inner membrane</keyword>
<dbReference type="AlphaFoldDB" id="A0A918XI26"/>
<dbReference type="GO" id="GO:0005886">
    <property type="term" value="C:plasma membrane"/>
    <property type="evidence" value="ECO:0007669"/>
    <property type="project" value="UniProtKB-SubCell"/>
</dbReference>
<dbReference type="RefSeq" id="WP_229802653.1">
    <property type="nucleotide sequence ID" value="NZ_BMYM01000001.1"/>
</dbReference>
<dbReference type="InterPro" id="IPR003744">
    <property type="entry name" value="YhhQ"/>
</dbReference>
<dbReference type="NCBIfam" id="TIGR00697">
    <property type="entry name" value="queuosine precursor transporter"/>
    <property type="match status" value="1"/>
</dbReference>
<dbReference type="Proteomes" id="UP000644693">
    <property type="component" value="Unassembled WGS sequence"/>
</dbReference>
<dbReference type="PANTHER" id="PTHR34300:SF2">
    <property type="entry name" value="QUEUOSINE PRECURSOR TRANSPORTER-RELATED"/>
    <property type="match status" value="1"/>
</dbReference>
<accession>A0A918XI26</accession>
<evidence type="ECO:0000313" key="3">
    <source>
        <dbReference type="Proteomes" id="UP000644693"/>
    </source>
</evidence>
<dbReference type="GO" id="GO:0022857">
    <property type="term" value="F:transmembrane transporter activity"/>
    <property type="evidence" value="ECO:0007669"/>
    <property type="project" value="UniProtKB-UniRule"/>
</dbReference>
<keyword evidence="3" id="KW-1185">Reference proteome</keyword>
<comment type="function">
    <text evidence="1">Involved in the import of queuosine (Q) precursors, required for Q precursor salvage.</text>
</comment>
<dbReference type="EMBL" id="BMYM01000001">
    <property type="protein sequence ID" value="GHD32698.1"/>
    <property type="molecule type" value="Genomic_DNA"/>
</dbReference>
<comment type="caution">
    <text evidence="2">The sequence shown here is derived from an EMBL/GenBank/DDBJ whole genome shotgun (WGS) entry which is preliminary data.</text>
</comment>
<sequence>MSEFQLWERRERVFLVLAGIFLGAMTLLNVIGITRFIQLGPMALAVGVLPYPLTFLCTDLICELYGKARANFLVSVGLGLNFLILAVLYLGNAIPSVPPEAMPPWQIIQLSEPVPLPNGDIVENSIGLYQLIYATTSGAVFASMLAYIAAQYCDVQLFHFWKRVTKGKYLWVRNNFSTLMSQMVDSVMVITVTFGAAFLRDEITLKMMAVLVGSNYLFKATVALVDTGPFYLGVHYLRRYLHLGPNELAAPGARAQ</sequence>
<feature type="transmembrane region" description="Helical" evidence="1">
    <location>
        <begin position="179"/>
        <end position="199"/>
    </location>
</feature>
<reference evidence="2" key="2">
    <citation type="submission" date="2020-09" db="EMBL/GenBank/DDBJ databases">
        <authorList>
            <person name="Sun Q."/>
            <person name="Kim S."/>
        </authorList>
    </citation>
    <scope>NUCLEOTIDE SEQUENCE</scope>
    <source>
        <strain evidence="2">KCTC 23430</strain>
    </source>
</reference>
<protein>
    <recommendedName>
        <fullName evidence="1">Probable queuosine precursor transporter</fullName>
        <shortName evidence="1">Q precursor transporter</shortName>
    </recommendedName>
</protein>
<comment type="similarity">
    <text evidence="1">Belongs to the vitamin uptake transporter (VUT/ECF) (TC 2.A.88) family. Q precursor transporter subfamily.</text>
</comment>
<feature type="transmembrane region" description="Helical" evidence="1">
    <location>
        <begin position="70"/>
        <end position="90"/>
    </location>
</feature>
<keyword evidence="1" id="KW-0472">Membrane</keyword>
<comment type="subcellular location">
    <subcellularLocation>
        <location evidence="1">Cell inner membrane</location>
        <topology evidence="1">Multi-pass membrane protein</topology>
    </subcellularLocation>
</comment>
<gene>
    <name evidence="2" type="ORF">GCM10007053_17290</name>
</gene>
<keyword evidence="1" id="KW-0813">Transport</keyword>
<feature type="transmembrane region" description="Helical" evidence="1">
    <location>
        <begin position="39"/>
        <end position="58"/>
    </location>
</feature>
<keyword evidence="1" id="KW-1133">Transmembrane helix</keyword>
<evidence type="ECO:0000313" key="2">
    <source>
        <dbReference type="EMBL" id="GHD32698.1"/>
    </source>
</evidence>